<dbReference type="KEGG" id="mmec:FIU01_00965"/>
<dbReference type="RefSeq" id="WP_140002091.1">
    <property type="nucleotide sequence ID" value="NZ_CP040946.1"/>
</dbReference>
<protein>
    <submittedName>
        <fullName evidence="1">Uncharacterized protein</fullName>
    </submittedName>
</protein>
<gene>
    <name evidence="1" type="ORF">FIU01_00965</name>
</gene>
<dbReference type="OrthoDB" id="9132992at2"/>
<dbReference type="EMBL" id="CP040946">
    <property type="protein sequence ID" value="QDC43233.1"/>
    <property type="molecule type" value="Genomic_DNA"/>
</dbReference>
<keyword evidence="2" id="KW-1185">Reference proteome</keyword>
<proteinExistence type="predicted"/>
<dbReference type="Proteomes" id="UP000311008">
    <property type="component" value="Chromosome"/>
</dbReference>
<dbReference type="AlphaFoldDB" id="A0A5B8CPQ0"/>
<accession>A0A5B8CPQ0</accession>
<evidence type="ECO:0000313" key="2">
    <source>
        <dbReference type="Proteomes" id="UP000311008"/>
    </source>
</evidence>
<sequence>MKRLFYIDYPQEHFEGQAHRYRCAHCKQETTKINGRLEGHLASCEYRIRLEQAGFECNQPSPLPHEDMADEVD</sequence>
<evidence type="ECO:0000313" key="1">
    <source>
        <dbReference type="EMBL" id="QDC43233.1"/>
    </source>
</evidence>
<organism evidence="1 2">
    <name type="scientific">Methylophilus medardicus</name>
    <dbReference type="NCBI Taxonomy" id="2588534"/>
    <lineage>
        <taxon>Bacteria</taxon>
        <taxon>Pseudomonadati</taxon>
        <taxon>Pseudomonadota</taxon>
        <taxon>Betaproteobacteria</taxon>
        <taxon>Nitrosomonadales</taxon>
        <taxon>Methylophilaceae</taxon>
        <taxon>Methylophilus</taxon>
    </lineage>
</organism>
<reference evidence="2" key="1">
    <citation type="journal article" date="2019" name="ISME J.">
        <title>Evolution in action: habitat transition from sediment to the pelagial leads to genome streamlining in Methylophilaceae.</title>
        <authorList>
            <person name="Salcher M."/>
            <person name="Schaefle D."/>
            <person name="Kaspar M."/>
            <person name="Neuenschwander S.M."/>
            <person name="Ghai R."/>
        </authorList>
    </citation>
    <scope>NUCLEOTIDE SEQUENCE [LARGE SCALE GENOMIC DNA]</scope>
    <source>
        <strain evidence="2">MMS-M-51</strain>
    </source>
</reference>
<name>A0A5B8CPQ0_9PROT</name>